<evidence type="ECO:0000256" key="2">
    <source>
        <dbReference type="ARBA" id="ARBA00022692"/>
    </source>
</evidence>
<dbReference type="InterPro" id="IPR009908">
    <property type="entry name" value="Methylamine_util_MauE"/>
</dbReference>
<comment type="caution">
    <text evidence="7">The sequence shown here is derived from an EMBL/GenBank/DDBJ whole genome shotgun (WGS) entry which is preliminary data.</text>
</comment>
<feature type="domain" description="Methylamine utilisation protein MauE" evidence="6">
    <location>
        <begin position="58"/>
        <end position="181"/>
    </location>
</feature>
<dbReference type="EMBL" id="PSKQ01000022">
    <property type="protein sequence ID" value="MBE8722024.1"/>
    <property type="molecule type" value="Genomic_DNA"/>
</dbReference>
<evidence type="ECO:0000313" key="8">
    <source>
        <dbReference type="Proteomes" id="UP000618319"/>
    </source>
</evidence>
<accession>A0ABR9T9K1</accession>
<evidence type="ECO:0000256" key="5">
    <source>
        <dbReference type="SAM" id="Phobius"/>
    </source>
</evidence>
<keyword evidence="2 5" id="KW-0812">Transmembrane</keyword>
<feature type="transmembrane region" description="Helical" evidence="5">
    <location>
        <begin position="124"/>
        <end position="147"/>
    </location>
</feature>
<evidence type="ECO:0000313" key="7">
    <source>
        <dbReference type="EMBL" id="MBE8722024.1"/>
    </source>
</evidence>
<evidence type="ECO:0000256" key="3">
    <source>
        <dbReference type="ARBA" id="ARBA00022989"/>
    </source>
</evidence>
<name>A0ABR9T9K1_9SPHI</name>
<proteinExistence type="predicted"/>
<keyword evidence="8" id="KW-1185">Reference proteome</keyword>
<evidence type="ECO:0000256" key="4">
    <source>
        <dbReference type="ARBA" id="ARBA00023136"/>
    </source>
</evidence>
<feature type="transmembrane region" description="Helical" evidence="5">
    <location>
        <begin position="98"/>
        <end position="117"/>
    </location>
</feature>
<keyword evidence="3 5" id="KW-1133">Transmembrane helix</keyword>
<evidence type="ECO:0000259" key="6">
    <source>
        <dbReference type="Pfam" id="PF07291"/>
    </source>
</evidence>
<dbReference type="Pfam" id="PF07291">
    <property type="entry name" value="MauE"/>
    <property type="match status" value="1"/>
</dbReference>
<feature type="transmembrane region" description="Helical" evidence="5">
    <location>
        <begin position="167"/>
        <end position="184"/>
    </location>
</feature>
<keyword evidence="4 5" id="KW-0472">Membrane</keyword>
<feature type="transmembrane region" description="Helical" evidence="5">
    <location>
        <begin position="57"/>
        <end position="78"/>
    </location>
</feature>
<organism evidence="7 8">
    <name type="scientific">Sphingobacterium pedocola</name>
    <dbReference type="NCBI Taxonomy" id="2082722"/>
    <lineage>
        <taxon>Bacteria</taxon>
        <taxon>Pseudomonadati</taxon>
        <taxon>Bacteroidota</taxon>
        <taxon>Sphingobacteriia</taxon>
        <taxon>Sphingobacteriales</taxon>
        <taxon>Sphingobacteriaceae</taxon>
        <taxon>Sphingobacterium</taxon>
    </lineage>
</organism>
<reference evidence="7 8" key="1">
    <citation type="submission" date="2018-02" db="EMBL/GenBank/DDBJ databases">
        <title>Sphingobacterium KA21.</title>
        <authorList>
            <person name="Vasarhelyi B.M."/>
            <person name="Deshmukh S."/>
            <person name="Balint B."/>
            <person name="Kukolya J."/>
        </authorList>
    </citation>
    <scope>NUCLEOTIDE SEQUENCE [LARGE SCALE GENOMIC DNA]</scope>
    <source>
        <strain evidence="7 8">Ka21</strain>
    </source>
</reference>
<sequence length="189" mass="22276">MIRRLQQSRDRINNKDHNTTQLMEKHLTTVKSRIKAGTEQVCQWIIRKARWLFQQRHWVVVYGYAFLYMFTGHNKLVNMETFVKGNKRIPVLGQYAEFIGWGIPLLEILLAIVLVSPWRKMQRWALWTSTLLMGVFTLYIALMLLFAEKRLCHCGGVIETMGWHTHLGFNAVWVGLGIWAIKRLKNYTI</sequence>
<comment type="subcellular location">
    <subcellularLocation>
        <location evidence="1">Membrane</location>
        <topology evidence="1">Multi-pass membrane protein</topology>
    </subcellularLocation>
</comment>
<dbReference type="Proteomes" id="UP000618319">
    <property type="component" value="Unassembled WGS sequence"/>
</dbReference>
<protein>
    <recommendedName>
        <fullName evidence="6">Methylamine utilisation protein MauE domain-containing protein</fullName>
    </recommendedName>
</protein>
<gene>
    <name evidence="7" type="ORF">C4F40_14940</name>
</gene>
<evidence type="ECO:0000256" key="1">
    <source>
        <dbReference type="ARBA" id="ARBA00004141"/>
    </source>
</evidence>